<keyword evidence="9 11" id="KW-0057">Aromatic amino acid biosynthesis</keyword>
<feature type="binding site" evidence="11">
    <location>
        <position position="18"/>
    </location>
    <ligand>
        <name>Mg(2+)</name>
        <dbReference type="ChEBI" id="CHEBI:18420"/>
    </ligand>
</feature>
<dbReference type="UniPathway" id="UPA00053">
    <property type="reaction ID" value="UER00088"/>
</dbReference>
<keyword evidence="11" id="KW-0460">Magnesium</keyword>
<evidence type="ECO:0000256" key="9">
    <source>
        <dbReference type="ARBA" id="ARBA00023141"/>
    </source>
</evidence>
<keyword evidence="7 11" id="KW-0418">Kinase</keyword>
<accession>A0A4R3MZX2</accession>
<feature type="binding site" evidence="11">
    <location>
        <begin position="14"/>
        <end position="19"/>
    </location>
    <ligand>
        <name>ATP</name>
        <dbReference type="ChEBI" id="CHEBI:30616"/>
    </ligand>
</feature>
<organism evidence="12 13">
    <name type="scientific">Thiobaca trueperi</name>
    <dbReference type="NCBI Taxonomy" id="127458"/>
    <lineage>
        <taxon>Bacteria</taxon>
        <taxon>Pseudomonadati</taxon>
        <taxon>Pseudomonadota</taxon>
        <taxon>Gammaproteobacteria</taxon>
        <taxon>Chromatiales</taxon>
        <taxon>Chromatiaceae</taxon>
        <taxon>Thiobaca</taxon>
    </lineage>
</organism>
<dbReference type="AlphaFoldDB" id="A0A4R3MZX2"/>
<dbReference type="HAMAP" id="MF_00109">
    <property type="entry name" value="Shikimate_kinase"/>
    <property type="match status" value="1"/>
</dbReference>
<dbReference type="InterPro" id="IPR000623">
    <property type="entry name" value="Shikimate_kinase/TSH1"/>
</dbReference>
<sequence>MIRAQNIFIVGPMGAGKSTVGRQLAESLSYTFKDSDQEIQRRTGVDIPTIFEFEGEAGFRARERQVIEELVAEERIVLATGGGAILSPENRQNLSARGVVIYLHCSPEQQHARTVRDRNRPLLETEDPLTRLRDLMEAREPLYRQVADMVVSTEKRGTSSVVKEICRRLTSEET</sequence>
<keyword evidence="11" id="KW-0479">Metal-binding</keyword>
<dbReference type="PRINTS" id="PR01100">
    <property type="entry name" value="SHIKIMTKNASE"/>
</dbReference>
<feature type="binding site" evidence="11">
    <location>
        <position position="82"/>
    </location>
    <ligand>
        <name>substrate</name>
    </ligand>
</feature>
<dbReference type="GO" id="GO:0009423">
    <property type="term" value="P:chorismate biosynthetic process"/>
    <property type="evidence" value="ECO:0007669"/>
    <property type="project" value="UniProtKB-UniRule"/>
</dbReference>
<keyword evidence="8 11" id="KW-0067">ATP-binding</keyword>
<dbReference type="Pfam" id="PF01202">
    <property type="entry name" value="SKI"/>
    <property type="match status" value="1"/>
</dbReference>
<keyword evidence="11" id="KW-0963">Cytoplasm</keyword>
<dbReference type="InterPro" id="IPR023000">
    <property type="entry name" value="Shikimate_kinase_CS"/>
</dbReference>
<comment type="caution">
    <text evidence="12">The sequence shown here is derived from an EMBL/GenBank/DDBJ whole genome shotgun (WGS) entry which is preliminary data.</text>
</comment>
<evidence type="ECO:0000256" key="10">
    <source>
        <dbReference type="ARBA" id="ARBA00048567"/>
    </source>
</evidence>
<dbReference type="GO" id="GO:0009073">
    <property type="term" value="P:aromatic amino acid family biosynthetic process"/>
    <property type="evidence" value="ECO:0007669"/>
    <property type="project" value="UniProtKB-KW"/>
</dbReference>
<feature type="binding site" evidence="11">
    <location>
        <position position="139"/>
    </location>
    <ligand>
        <name>substrate</name>
    </ligand>
</feature>
<evidence type="ECO:0000256" key="5">
    <source>
        <dbReference type="ARBA" id="ARBA00022679"/>
    </source>
</evidence>
<evidence type="ECO:0000256" key="6">
    <source>
        <dbReference type="ARBA" id="ARBA00022741"/>
    </source>
</evidence>
<name>A0A4R3MZX2_9GAMM</name>
<dbReference type="OrthoDB" id="9800332at2"/>
<reference evidence="12 13" key="1">
    <citation type="submission" date="2019-03" db="EMBL/GenBank/DDBJ databases">
        <title>Genomic Encyclopedia of Type Strains, Phase IV (KMG-IV): sequencing the most valuable type-strain genomes for metagenomic binning, comparative biology and taxonomic classification.</title>
        <authorList>
            <person name="Goeker M."/>
        </authorList>
    </citation>
    <scope>NUCLEOTIDE SEQUENCE [LARGE SCALE GENOMIC DNA]</scope>
    <source>
        <strain evidence="12 13">DSM 13587</strain>
    </source>
</reference>
<comment type="pathway">
    <text evidence="1 11">Metabolic intermediate biosynthesis; chorismate biosynthesis; chorismate from D-erythrose 4-phosphate and phosphoenolpyruvate: step 5/7.</text>
</comment>
<dbReference type="GO" id="GO:0005524">
    <property type="term" value="F:ATP binding"/>
    <property type="evidence" value="ECO:0007669"/>
    <property type="project" value="UniProtKB-UniRule"/>
</dbReference>
<dbReference type="InterPro" id="IPR031322">
    <property type="entry name" value="Shikimate/glucono_kinase"/>
</dbReference>
<proteinExistence type="inferred from homology"/>
<dbReference type="EMBL" id="SMAO01000003">
    <property type="protein sequence ID" value="TCT22025.1"/>
    <property type="molecule type" value="Genomic_DNA"/>
</dbReference>
<evidence type="ECO:0000256" key="11">
    <source>
        <dbReference type="HAMAP-Rule" id="MF_00109"/>
    </source>
</evidence>
<dbReference type="PANTHER" id="PTHR21087:SF16">
    <property type="entry name" value="SHIKIMATE KINASE 1, CHLOROPLASTIC"/>
    <property type="match status" value="1"/>
</dbReference>
<dbReference type="GO" id="GO:0008652">
    <property type="term" value="P:amino acid biosynthetic process"/>
    <property type="evidence" value="ECO:0007669"/>
    <property type="project" value="UniProtKB-KW"/>
</dbReference>
<evidence type="ECO:0000313" key="12">
    <source>
        <dbReference type="EMBL" id="TCT22025.1"/>
    </source>
</evidence>
<evidence type="ECO:0000313" key="13">
    <source>
        <dbReference type="Proteomes" id="UP000295717"/>
    </source>
</evidence>
<comment type="similarity">
    <text evidence="2 11">Belongs to the shikimate kinase family.</text>
</comment>
<gene>
    <name evidence="11" type="primary">aroK</name>
    <name evidence="12" type="ORF">EDC35_103123</name>
</gene>
<dbReference type="SUPFAM" id="SSF52540">
    <property type="entry name" value="P-loop containing nucleoside triphosphate hydrolases"/>
    <property type="match status" value="1"/>
</dbReference>
<feature type="binding site" evidence="11">
    <location>
        <position position="156"/>
    </location>
    <ligand>
        <name>ATP</name>
        <dbReference type="ChEBI" id="CHEBI:30616"/>
    </ligand>
</feature>
<keyword evidence="13" id="KW-1185">Reference proteome</keyword>
<dbReference type="NCBIfam" id="NF003456">
    <property type="entry name" value="PRK05057.1"/>
    <property type="match status" value="1"/>
</dbReference>
<evidence type="ECO:0000256" key="4">
    <source>
        <dbReference type="ARBA" id="ARBA00022605"/>
    </source>
</evidence>
<dbReference type="PANTHER" id="PTHR21087">
    <property type="entry name" value="SHIKIMATE KINASE"/>
    <property type="match status" value="1"/>
</dbReference>
<dbReference type="Proteomes" id="UP000295717">
    <property type="component" value="Unassembled WGS sequence"/>
</dbReference>
<comment type="subunit">
    <text evidence="11">Monomer.</text>
</comment>
<dbReference type="GO" id="GO:0004765">
    <property type="term" value="F:shikimate kinase activity"/>
    <property type="evidence" value="ECO:0007669"/>
    <property type="project" value="UniProtKB-UniRule"/>
</dbReference>
<dbReference type="Gene3D" id="3.40.50.300">
    <property type="entry name" value="P-loop containing nucleotide triphosphate hydrolases"/>
    <property type="match status" value="1"/>
</dbReference>
<keyword evidence="5 11" id="KW-0808">Transferase</keyword>
<dbReference type="GO" id="GO:0005829">
    <property type="term" value="C:cytosol"/>
    <property type="evidence" value="ECO:0007669"/>
    <property type="project" value="TreeGrafter"/>
</dbReference>
<dbReference type="RefSeq" id="WP_132976436.1">
    <property type="nucleotide sequence ID" value="NZ_SMAO01000003.1"/>
</dbReference>
<evidence type="ECO:0000256" key="2">
    <source>
        <dbReference type="ARBA" id="ARBA00006997"/>
    </source>
</evidence>
<dbReference type="InterPro" id="IPR027417">
    <property type="entry name" value="P-loop_NTPase"/>
</dbReference>
<keyword evidence="4 11" id="KW-0028">Amino-acid biosynthesis</keyword>
<dbReference type="CDD" id="cd00464">
    <property type="entry name" value="SK"/>
    <property type="match status" value="1"/>
</dbReference>
<feature type="binding site" evidence="11">
    <location>
        <position position="36"/>
    </location>
    <ligand>
        <name>substrate</name>
    </ligand>
</feature>
<comment type="function">
    <text evidence="11">Catalyzes the specific phosphorylation of the 3-hydroxyl group of shikimic acid using ATP as a cosubstrate.</text>
</comment>
<evidence type="ECO:0000256" key="3">
    <source>
        <dbReference type="ARBA" id="ARBA00012154"/>
    </source>
</evidence>
<evidence type="ECO:0000256" key="7">
    <source>
        <dbReference type="ARBA" id="ARBA00022777"/>
    </source>
</evidence>
<feature type="binding site" evidence="11">
    <location>
        <position position="60"/>
    </location>
    <ligand>
        <name>substrate</name>
    </ligand>
</feature>
<comment type="catalytic activity">
    <reaction evidence="10 11">
        <text>shikimate + ATP = 3-phosphoshikimate + ADP + H(+)</text>
        <dbReference type="Rhea" id="RHEA:13121"/>
        <dbReference type="ChEBI" id="CHEBI:15378"/>
        <dbReference type="ChEBI" id="CHEBI:30616"/>
        <dbReference type="ChEBI" id="CHEBI:36208"/>
        <dbReference type="ChEBI" id="CHEBI:145989"/>
        <dbReference type="ChEBI" id="CHEBI:456216"/>
        <dbReference type="EC" id="2.7.1.71"/>
    </reaction>
</comment>
<evidence type="ECO:0000256" key="1">
    <source>
        <dbReference type="ARBA" id="ARBA00004842"/>
    </source>
</evidence>
<feature type="binding site" evidence="11">
    <location>
        <position position="120"/>
    </location>
    <ligand>
        <name>ATP</name>
        <dbReference type="ChEBI" id="CHEBI:30616"/>
    </ligand>
</feature>
<protein>
    <recommendedName>
        <fullName evidence="3 11">Shikimate kinase</fullName>
        <shortName evidence="11">SK</shortName>
        <ecNumber evidence="3 11">2.7.1.71</ecNumber>
    </recommendedName>
</protein>
<comment type="cofactor">
    <cofactor evidence="11">
        <name>Mg(2+)</name>
        <dbReference type="ChEBI" id="CHEBI:18420"/>
    </cofactor>
    <text evidence="11">Binds 1 Mg(2+) ion per subunit.</text>
</comment>
<keyword evidence="6 11" id="KW-0547">Nucleotide-binding</keyword>
<dbReference type="PROSITE" id="PS01128">
    <property type="entry name" value="SHIKIMATE_KINASE"/>
    <property type="match status" value="1"/>
</dbReference>
<dbReference type="EC" id="2.7.1.71" evidence="3 11"/>
<evidence type="ECO:0000256" key="8">
    <source>
        <dbReference type="ARBA" id="ARBA00022840"/>
    </source>
</evidence>
<comment type="subcellular location">
    <subcellularLocation>
        <location evidence="11">Cytoplasm</location>
    </subcellularLocation>
</comment>
<dbReference type="GO" id="GO:0000287">
    <property type="term" value="F:magnesium ion binding"/>
    <property type="evidence" value="ECO:0007669"/>
    <property type="project" value="UniProtKB-UniRule"/>
</dbReference>